<keyword evidence="8" id="KW-0175">Coiled coil</keyword>
<feature type="transmembrane region" description="Helical" evidence="9">
    <location>
        <begin position="414"/>
        <end position="434"/>
    </location>
</feature>
<dbReference type="PANTHER" id="PTHR11629:SF63">
    <property type="entry name" value="V-TYPE PROTON ATPASE SUBUNIT A"/>
    <property type="match status" value="1"/>
</dbReference>
<feature type="transmembrane region" description="Helical" evidence="9">
    <location>
        <begin position="370"/>
        <end position="394"/>
    </location>
</feature>
<feature type="transmembrane region" description="Helical" evidence="9">
    <location>
        <begin position="511"/>
        <end position="531"/>
    </location>
</feature>
<name>A0ABW4NM56_9LACT</name>
<feature type="transmembrane region" description="Helical" evidence="9">
    <location>
        <begin position="586"/>
        <end position="609"/>
    </location>
</feature>
<reference evidence="11" key="1">
    <citation type="journal article" date="2019" name="Int. J. Syst. Evol. Microbiol.">
        <title>The Global Catalogue of Microorganisms (GCM) 10K type strain sequencing project: providing services to taxonomists for standard genome sequencing and annotation.</title>
        <authorList>
            <consortium name="The Broad Institute Genomics Platform"/>
            <consortium name="The Broad Institute Genome Sequencing Center for Infectious Disease"/>
            <person name="Wu L."/>
            <person name="Ma J."/>
        </authorList>
    </citation>
    <scope>NUCLEOTIDE SEQUENCE [LARGE SCALE GENOMIC DNA]</scope>
    <source>
        <strain evidence="11">KCTC 42143</strain>
    </source>
</reference>
<dbReference type="Pfam" id="PF01496">
    <property type="entry name" value="V_ATPase_I"/>
    <property type="match status" value="1"/>
</dbReference>
<keyword evidence="3" id="KW-0813">Transport</keyword>
<dbReference type="InterPro" id="IPR002490">
    <property type="entry name" value="V-ATPase_116kDa_su"/>
</dbReference>
<evidence type="ECO:0000256" key="1">
    <source>
        <dbReference type="ARBA" id="ARBA00004141"/>
    </source>
</evidence>
<evidence type="ECO:0000256" key="2">
    <source>
        <dbReference type="ARBA" id="ARBA00009904"/>
    </source>
</evidence>
<evidence type="ECO:0000256" key="3">
    <source>
        <dbReference type="ARBA" id="ARBA00022448"/>
    </source>
</evidence>
<comment type="similarity">
    <text evidence="2">Belongs to the V-ATPase 116 kDa subunit family.</text>
</comment>
<keyword evidence="7 9" id="KW-0472">Membrane</keyword>
<evidence type="ECO:0000256" key="7">
    <source>
        <dbReference type="ARBA" id="ARBA00023136"/>
    </source>
</evidence>
<proteinExistence type="inferred from homology"/>
<feature type="coiled-coil region" evidence="8">
    <location>
        <begin position="230"/>
        <end position="260"/>
    </location>
</feature>
<accession>A0ABW4NM56</accession>
<dbReference type="RefSeq" id="WP_058918315.1">
    <property type="nucleotide sequence ID" value="NZ_JBHSQC010000025.1"/>
</dbReference>
<evidence type="ECO:0000313" key="11">
    <source>
        <dbReference type="Proteomes" id="UP001597285"/>
    </source>
</evidence>
<evidence type="ECO:0000256" key="5">
    <source>
        <dbReference type="ARBA" id="ARBA00022989"/>
    </source>
</evidence>
<comment type="caution">
    <text evidence="10">The sequence shown here is derived from an EMBL/GenBank/DDBJ whole genome shotgun (WGS) entry which is preliminary data.</text>
</comment>
<comment type="subcellular location">
    <subcellularLocation>
        <location evidence="1">Membrane</location>
        <topology evidence="1">Multi-pass membrane protein</topology>
    </subcellularLocation>
</comment>
<evidence type="ECO:0000313" key="10">
    <source>
        <dbReference type="EMBL" id="MFD1799499.1"/>
    </source>
</evidence>
<evidence type="ECO:0000256" key="4">
    <source>
        <dbReference type="ARBA" id="ARBA00022692"/>
    </source>
</evidence>
<dbReference type="EMBL" id="JBHUFF010000013">
    <property type="protein sequence ID" value="MFD1799499.1"/>
    <property type="molecule type" value="Genomic_DNA"/>
</dbReference>
<keyword evidence="5 9" id="KW-1133">Transmembrane helix</keyword>
<evidence type="ECO:0000256" key="8">
    <source>
        <dbReference type="SAM" id="Coils"/>
    </source>
</evidence>
<evidence type="ECO:0000256" key="6">
    <source>
        <dbReference type="ARBA" id="ARBA00023065"/>
    </source>
</evidence>
<keyword evidence="11" id="KW-1185">Reference proteome</keyword>
<protein>
    <submittedName>
        <fullName evidence="10">V-type ATP synthase subunit I</fullName>
    </submittedName>
</protein>
<feature type="transmembrane region" description="Helical" evidence="9">
    <location>
        <begin position="537"/>
        <end position="555"/>
    </location>
</feature>
<feature type="transmembrane region" description="Helical" evidence="9">
    <location>
        <begin position="446"/>
        <end position="465"/>
    </location>
</feature>
<keyword evidence="4 9" id="KW-0812">Transmembrane</keyword>
<dbReference type="Proteomes" id="UP001597285">
    <property type="component" value="Unassembled WGS sequence"/>
</dbReference>
<organism evidence="10 11">
    <name type="scientific">Carnobacterium antarcticum</name>
    <dbReference type="NCBI Taxonomy" id="2126436"/>
    <lineage>
        <taxon>Bacteria</taxon>
        <taxon>Bacillati</taxon>
        <taxon>Bacillota</taxon>
        <taxon>Bacilli</taxon>
        <taxon>Lactobacillales</taxon>
        <taxon>Carnobacteriaceae</taxon>
        <taxon>Carnobacterium</taxon>
    </lineage>
</organism>
<keyword evidence="6" id="KW-0406">Ion transport</keyword>
<evidence type="ECO:0000256" key="9">
    <source>
        <dbReference type="SAM" id="Phobius"/>
    </source>
</evidence>
<gene>
    <name evidence="10" type="ORF">ACFSBK_06495</name>
</gene>
<feature type="transmembrane region" description="Helical" evidence="9">
    <location>
        <begin position="485"/>
        <end position="504"/>
    </location>
</feature>
<feature type="transmembrane region" description="Helical" evidence="9">
    <location>
        <begin position="562"/>
        <end position="580"/>
    </location>
</feature>
<sequence length="651" mass="73969">MAIAKMKQMTLLAEQADKDLLLKAVQELQRLELVDLTTLEESNLLSYYSKEMPTVEKTKYEERLKDIQHALSYLKQYLPQPGFIAKLKKGREEYTLEELEAAISVSQLDAICQEVFKKEKELIALEQQQKSLNEEELFLRKWNPLEFNPNDLAEFKLTAGYVGTIAAGNVTEFQNALKEKGSNYIEEIFQYKDEAAYLIITAKENDSATESILNQFQFTKFNYPYTLVPKEELKRNLAENKKLQEKEQTLKKELVAFKTKVTQLELGEEYYYNLAQREIGKTLLLNGKSFFLLNGWLEEEQVPELKVLLDTHVGKEHYAVISEEIKMKDYGVVPVVLENNKFVEPFESVTEMYSLPKYDDIDPTPFMMPFYLVFFGMMSADLGYGLILLIGTFLAQKYLNLDKGMAKFIRFFHLLSYGVIVWGVIYGSFFGYDLPFQLLSTTTDVITILLLSVVFGFIQLVYGLVINGAVKWRKQERASSYVDGMAWVGILVGIGLLVLSMMVFDSSLLKTIAYLLIGVNVVGIIVVTMLASEKKGLGAALGLYNLYGITGYVGDLVSYTRLMALGVSGGSIAAAFNMIVEFLPPVAKFTVGILLFVALHSLNIFLTYLSAYVHTARLQYVEFFGKFYEGGGRALNPLKTFEKHIYLKKRQ</sequence>
<dbReference type="PANTHER" id="PTHR11629">
    <property type="entry name" value="VACUOLAR PROTON ATPASES"/>
    <property type="match status" value="1"/>
</dbReference>